<accession>A1BHF2</accession>
<evidence type="ECO:0000256" key="4">
    <source>
        <dbReference type="ARBA" id="ARBA00022679"/>
    </source>
</evidence>
<keyword evidence="6" id="KW-0812">Transmembrane</keyword>
<dbReference type="SUPFAM" id="SSF53448">
    <property type="entry name" value="Nucleotide-diphospho-sugar transferases"/>
    <property type="match status" value="1"/>
</dbReference>
<feature type="transmembrane region" description="Helical" evidence="6">
    <location>
        <begin position="280"/>
        <end position="298"/>
    </location>
</feature>
<evidence type="ECO:0000313" key="9">
    <source>
        <dbReference type="EMBL" id="ABL65829.1"/>
    </source>
</evidence>
<feature type="domain" description="Galactosyltransferase C-terminal" evidence="8">
    <location>
        <begin position="149"/>
        <end position="204"/>
    </location>
</feature>
<feature type="transmembrane region" description="Helical" evidence="6">
    <location>
        <begin position="318"/>
        <end position="338"/>
    </location>
</feature>
<evidence type="ECO:0000259" key="8">
    <source>
        <dbReference type="Pfam" id="PF02709"/>
    </source>
</evidence>
<organism evidence="9 10">
    <name type="scientific">Chlorobium phaeobacteroides (strain DSM 266 / SMG 266 / 2430)</name>
    <dbReference type="NCBI Taxonomy" id="290317"/>
    <lineage>
        <taxon>Bacteria</taxon>
        <taxon>Pseudomonadati</taxon>
        <taxon>Chlorobiota</taxon>
        <taxon>Chlorobiia</taxon>
        <taxon>Chlorobiales</taxon>
        <taxon>Chlorobiaceae</taxon>
        <taxon>Chlorobium/Pelodictyon group</taxon>
        <taxon>Chlorobium</taxon>
    </lineage>
</organism>
<dbReference type="RefSeq" id="WP_011745636.1">
    <property type="nucleotide sequence ID" value="NC_008639.1"/>
</dbReference>
<dbReference type="Pfam" id="PF02709">
    <property type="entry name" value="Glyco_transf_7C"/>
    <property type="match status" value="1"/>
</dbReference>
<dbReference type="CAZy" id="GT2">
    <property type="family name" value="Glycosyltransferase Family 2"/>
</dbReference>
<evidence type="ECO:0000313" key="10">
    <source>
        <dbReference type="Proteomes" id="UP000008701"/>
    </source>
</evidence>
<dbReference type="AlphaFoldDB" id="A1BHF2"/>
<evidence type="ECO:0000256" key="6">
    <source>
        <dbReference type="SAM" id="Phobius"/>
    </source>
</evidence>
<dbReference type="HOGENOM" id="CLU_070021_0_0_10"/>
<gene>
    <name evidence="9" type="ordered locus">Cpha266_1813</name>
</gene>
<evidence type="ECO:0000256" key="3">
    <source>
        <dbReference type="ARBA" id="ARBA00022676"/>
    </source>
</evidence>
<dbReference type="InterPro" id="IPR001173">
    <property type="entry name" value="Glyco_trans_2-like"/>
</dbReference>
<evidence type="ECO:0000256" key="2">
    <source>
        <dbReference type="ARBA" id="ARBA00022475"/>
    </source>
</evidence>
<dbReference type="STRING" id="290317.Cpha266_1813"/>
<feature type="domain" description="Glycosyltransferase 2-like" evidence="7">
    <location>
        <begin position="25"/>
        <end position="147"/>
    </location>
</feature>
<name>A1BHF2_CHLPD</name>
<dbReference type="GO" id="GO:0005886">
    <property type="term" value="C:plasma membrane"/>
    <property type="evidence" value="ECO:0007669"/>
    <property type="project" value="UniProtKB-SubCell"/>
</dbReference>
<sequence length="362" mass="40874">MNMISINAAGRHHLPDIDCVLIGVNCSKTLARCLDSIRSCDYPQEKLHSCYVDGGSTDKSIEIAERYEDVTVIALDPAYPTPGMGRNAGWKHNKSPFVQFLDSDTILDARWLRKAVEAMADERFGAVIGMRQEMYPERTVYNWIGNIEWNGPAGLSDCFGGDVFIRRTALEKTGGYDETLVGGEDPELSRRVIRAGWQIVRLDALMTRHDLAMTTMSQYFRRAFRSGYGFAAVSFRESLVGSSFWKYDVLKIFIKAGSFFGCIVLALLLFFVTQANSVKIIAAFLPFVGLMVMLSPRLFKTGKFMRENNLNKNDAKRYAWHCSVVVVPQFFGIIRFHLGRIFNKPLKNRRRNLKTGISISGT</sequence>
<dbReference type="InterPro" id="IPR029044">
    <property type="entry name" value="Nucleotide-diphossugar_trans"/>
</dbReference>
<dbReference type="PANTHER" id="PTHR43646:SF2">
    <property type="entry name" value="GLYCOSYLTRANSFERASE 2-LIKE DOMAIN-CONTAINING PROTEIN"/>
    <property type="match status" value="1"/>
</dbReference>
<evidence type="ECO:0000256" key="1">
    <source>
        <dbReference type="ARBA" id="ARBA00004236"/>
    </source>
</evidence>
<dbReference type="Proteomes" id="UP000008701">
    <property type="component" value="Chromosome"/>
</dbReference>
<dbReference type="KEGG" id="cph:Cpha266_1813"/>
<keyword evidence="5 6" id="KW-0472">Membrane</keyword>
<keyword evidence="10" id="KW-1185">Reference proteome</keyword>
<protein>
    <submittedName>
        <fullName evidence="9">Glycosyl transferase, family 2</fullName>
    </submittedName>
</protein>
<dbReference type="Gene3D" id="3.90.550.10">
    <property type="entry name" value="Spore Coat Polysaccharide Biosynthesis Protein SpsA, Chain A"/>
    <property type="match status" value="1"/>
</dbReference>
<dbReference type="PANTHER" id="PTHR43646">
    <property type="entry name" value="GLYCOSYLTRANSFERASE"/>
    <property type="match status" value="1"/>
</dbReference>
<dbReference type="GO" id="GO:0016757">
    <property type="term" value="F:glycosyltransferase activity"/>
    <property type="evidence" value="ECO:0007669"/>
    <property type="project" value="UniProtKB-KW"/>
</dbReference>
<reference evidence="9 10" key="1">
    <citation type="submission" date="2006-12" db="EMBL/GenBank/DDBJ databases">
        <title>Complete sequence of Chlorobium phaeobacteroides DSM 266.</title>
        <authorList>
            <consortium name="US DOE Joint Genome Institute"/>
            <person name="Copeland A."/>
            <person name="Lucas S."/>
            <person name="Lapidus A."/>
            <person name="Barry K."/>
            <person name="Detter J.C."/>
            <person name="Glavina del Rio T."/>
            <person name="Hammon N."/>
            <person name="Israni S."/>
            <person name="Pitluck S."/>
            <person name="Goltsman E."/>
            <person name="Schmutz J."/>
            <person name="Larimer F."/>
            <person name="Land M."/>
            <person name="Hauser L."/>
            <person name="Mikhailova N."/>
            <person name="Li T."/>
            <person name="Overmann J."/>
            <person name="Bryant D.A."/>
            <person name="Richardson P."/>
        </authorList>
    </citation>
    <scope>NUCLEOTIDE SEQUENCE [LARGE SCALE GENOMIC DNA]</scope>
    <source>
        <strain evidence="9 10">DSM 266</strain>
    </source>
</reference>
<keyword evidence="4 9" id="KW-0808">Transferase</keyword>
<keyword evidence="3" id="KW-0328">Glycosyltransferase</keyword>
<evidence type="ECO:0000259" key="7">
    <source>
        <dbReference type="Pfam" id="PF00535"/>
    </source>
</evidence>
<dbReference type="Pfam" id="PF00535">
    <property type="entry name" value="Glycos_transf_2"/>
    <property type="match status" value="1"/>
</dbReference>
<dbReference type="InterPro" id="IPR027791">
    <property type="entry name" value="Galactosyl_T_C"/>
</dbReference>
<feature type="transmembrane region" description="Helical" evidence="6">
    <location>
        <begin position="252"/>
        <end position="273"/>
    </location>
</feature>
<evidence type="ECO:0000256" key="5">
    <source>
        <dbReference type="ARBA" id="ARBA00023136"/>
    </source>
</evidence>
<keyword evidence="2" id="KW-1003">Cell membrane</keyword>
<dbReference type="EMBL" id="CP000492">
    <property type="protein sequence ID" value="ABL65829.1"/>
    <property type="molecule type" value="Genomic_DNA"/>
</dbReference>
<dbReference type="eggNOG" id="COG1215">
    <property type="taxonomic scope" value="Bacteria"/>
</dbReference>
<proteinExistence type="predicted"/>
<keyword evidence="6" id="KW-1133">Transmembrane helix</keyword>
<comment type="subcellular location">
    <subcellularLocation>
        <location evidence="1">Cell membrane</location>
    </subcellularLocation>
</comment>